<evidence type="ECO:0000313" key="2">
    <source>
        <dbReference type="EMBL" id="MEM5291722.1"/>
    </source>
</evidence>
<dbReference type="PROSITE" id="PS50943">
    <property type="entry name" value="HTH_CROC1"/>
    <property type="match status" value="1"/>
</dbReference>
<dbReference type="Gene3D" id="1.10.260.40">
    <property type="entry name" value="lambda repressor-like DNA-binding domains"/>
    <property type="match status" value="1"/>
</dbReference>
<sequence length="107" mass="11692">MSAASSSIFGTRLKEARLEAGLSQKQLGIEAGLDPFVASTRVNRYELGVHKVDYTFAIRLAAVLKVPVAFLYAEDAELAQLILVFGRLPKRKRAELLSHAKTFEAGS</sequence>
<comment type="caution">
    <text evidence="2">The sequence shown here is derived from an EMBL/GenBank/DDBJ whole genome shotgun (WGS) entry which is preliminary data.</text>
</comment>
<feature type="domain" description="HTH cro/C1-type" evidence="1">
    <location>
        <begin position="13"/>
        <end position="71"/>
    </location>
</feature>
<proteinExistence type="predicted"/>
<dbReference type="CDD" id="cd00093">
    <property type="entry name" value="HTH_XRE"/>
    <property type="match status" value="1"/>
</dbReference>
<dbReference type="Pfam" id="PF13560">
    <property type="entry name" value="HTH_31"/>
    <property type="match status" value="1"/>
</dbReference>
<dbReference type="InterPro" id="IPR010982">
    <property type="entry name" value="Lambda_DNA-bd_dom_sf"/>
</dbReference>
<accession>A0ABU9QQK2</accession>
<reference evidence="2 3" key="1">
    <citation type="submission" date="2024-01" db="EMBL/GenBank/DDBJ databases">
        <title>The diversity of rhizobia nodulating Mimosa spp. in eleven states of Brazil covering several biomes is determined by host plant, location, and edaphic factors.</title>
        <authorList>
            <person name="Rouws L."/>
            <person name="Barauna A."/>
            <person name="Beukes C."/>
            <person name="De Faria S.M."/>
            <person name="Gross E."/>
            <person name="Dos Reis Junior F.B."/>
            <person name="Simon M."/>
            <person name="Maluk M."/>
            <person name="Odee D.W."/>
            <person name="Kenicer G."/>
            <person name="Young J.P.W."/>
            <person name="Reis V.M."/>
            <person name="Zilli J."/>
            <person name="James E.K."/>
        </authorList>
    </citation>
    <scope>NUCLEOTIDE SEQUENCE [LARGE SCALE GENOMIC DNA]</scope>
    <source>
        <strain evidence="2 3">JPY77</strain>
    </source>
</reference>
<dbReference type="SUPFAM" id="SSF47413">
    <property type="entry name" value="lambda repressor-like DNA-binding domains"/>
    <property type="match status" value="1"/>
</dbReference>
<evidence type="ECO:0000259" key="1">
    <source>
        <dbReference type="PROSITE" id="PS50943"/>
    </source>
</evidence>
<name>A0ABU9QQK2_9BURK</name>
<dbReference type="Proteomes" id="UP001494588">
    <property type="component" value="Unassembled WGS sequence"/>
</dbReference>
<dbReference type="InterPro" id="IPR001387">
    <property type="entry name" value="Cro/C1-type_HTH"/>
</dbReference>
<dbReference type="RefSeq" id="WP_201661394.1">
    <property type="nucleotide sequence ID" value="NZ_CAJHCS010000048.1"/>
</dbReference>
<organism evidence="2 3">
    <name type="scientific">Paraburkholderia sabiae</name>
    <dbReference type="NCBI Taxonomy" id="273251"/>
    <lineage>
        <taxon>Bacteria</taxon>
        <taxon>Pseudomonadati</taxon>
        <taxon>Pseudomonadota</taxon>
        <taxon>Betaproteobacteria</taxon>
        <taxon>Burkholderiales</taxon>
        <taxon>Burkholderiaceae</taxon>
        <taxon>Paraburkholderia</taxon>
    </lineage>
</organism>
<evidence type="ECO:0000313" key="3">
    <source>
        <dbReference type="Proteomes" id="UP001494588"/>
    </source>
</evidence>
<protein>
    <submittedName>
        <fullName evidence="2">Helix-turn-helix transcriptional regulator</fullName>
    </submittedName>
</protein>
<gene>
    <name evidence="2" type="ORF">V4C55_39005</name>
</gene>
<dbReference type="SMART" id="SM00530">
    <property type="entry name" value="HTH_XRE"/>
    <property type="match status" value="1"/>
</dbReference>
<keyword evidence="3" id="KW-1185">Reference proteome</keyword>
<dbReference type="EMBL" id="JAZHGC010000058">
    <property type="protein sequence ID" value="MEM5291722.1"/>
    <property type="molecule type" value="Genomic_DNA"/>
</dbReference>